<accession>A0A158QE27</accession>
<protein>
    <submittedName>
        <fullName evidence="2 6">Uncharacterized protein</fullName>
    </submittedName>
</protein>
<feature type="compositionally biased region" description="Basic residues" evidence="1">
    <location>
        <begin position="132"/>
        <end position="144"/>
    </location>
</feature>
<dbReference type="AlphaFoldDB" id="A0A158QE27"/>
<evidence type="ECO:0000313" key="6">
    <source>
        <dbReference type="WBParaSite" id="HDID_0000678101-mRNA-1"/>
    </source>
</evidence>
<reference evidence="2 4" key="2">
    <citation type="submission" date="2018-11" db="EMBL/GenBank/DDBJ databases">
        <authorList>
            <consortium name="Pathogen Informatics"/>
        </authorList>
    </citation>
    <scope>NUCLEOTIDE SEQUENCE [LARGE SCALE GENOMIC DNA]</scope>
</reference>
<evidence type="ECO:0000313" key="4">
    <source>
        <dbReference type="Proteomes" id="UP000274504"/>
    </source>
</evidence>
<evidence type="ECO:0000256" key="1">
    <source>
        <dbReference type="SAM" id="MobiDB-lite"/>
    </source>
</evidence>
<dbReference type="Proteomes" id="UP000321570">
    <property type="component" value="Unassembled WGS sequence"/>
</dbReference>
<feature type="region of interest" description="Disordered" evidence="1">
    <location>
        <begin position="113"/>
        <end position="154"/>
    </location>
</feature>
<dbReference type="OrthoDB" id="6263821at2759"/>
<sequence length="576" mass="66006">MLSALCTKVPETISLSESPTLTLSAASTLSDFSFNDSTPLLLQNTEKSHNSDLENSSLLAHLRRLMLGTSASFQFRRLQDNEMEEDARTVVTYISLGASTPLHQRHMNYQQPKDAGSAEAKNEVQSKTLTKLTRRQKSPKKLHVSWKGPESEVTEKKNAFNRHSMYLPSLDEIKLDNEEQARRRHSYTEANDLNYTLPRIPQPSSISPSFPPHQNLQKQLNQQHQYQRPSITIPSMPNEGNDFDERKERYKVQLRHYKHRRRYSDWYFTLYEFDKPENPEESLALDSHLFDTILSRLHGIYALSLNSAFDPKNNSTQQNPPARLCFERLSELPIPQNNNARRHRRRKRRCESRYIYNSSSCCLSCISFGMFDSTSPHNPGQLFCPERSLSGEIRSFYCQGCGRNMTGGSSLISVAGSAGSDQKPGFCYSMTRSVEFYRFTRTLQLQKHSTRPTENRRRHRASPSQHNPPSKTPHDRVCRAPKRSRHRSSGLHHPRESISVPPSTLLPQSLPKIENLVSSTPSTRNSNREKRKKVRRVMHKRMSQQRVADWLVATHGNQTGDTTNAATSCTPPLIVF</sequence>
<feature type="compositionally biased region" description="Basic residues" evidence="1">
    <location>
        <begin position="479"/>
        <end position="492"/>
    </location>
</feature>
<gene>
    <name evidence="2" type="ORF">HDID_LOCUS6779</name>
    <name evidence="3" type="ORF">WMSIL1_LOCUS12610</name>
</gene>
<name>A0A158QE27_HYMDI</name>
<reference evidence="3 5" key="3">
    <citation type="submission" date="2019-07" db="EMBL/GenBank/DDBJ databases">
        <authorList>
            <person name="Jastrzebski P J."/>
            <person name="Paukszto L."/>
            <person name="Jastrzebski P J."/>
        </authorList>
    </citation>
    <scope>NUCLEOTIDE SEQUENCE [LARGE SCALE GENOMIC DNA]</scope>
    <source>
        <strain evidence="3 5">WMS-il1</strain>
    </source>
</reference>
<organism evidence="6">
    <name type="scientific">Hymenolepis diminuta</name>
    <name type="common">Rat tapeworm</name>
    <dbReference type="NCBI Taxonomy" id="6216"/>
    <lineage>
        <taxon>Eukaryota</taxon>
        <taxon>Metazoa</taxon>
        <taxon>Spiralia</taxon>
        <taxon>Lophotrochozoa</taxon>
        <taxon>Platyhelminthes</taxon>
        <taxon>Cestoda</taxon>
        <taxon>Eucestoda</taxon>
        <taxon>Cyclophyllidea</taxon>
        <taxon>Hymenolepididae</taxon>
        <taxon>Hymenolepis</taxon>
    </lineage>
</organism>
<evidence type="ECO:0000313" key="2">
    <source>
        <dbReference type="EMBL" id="VDL59097.1"/>
    </source>
</evidence>
<evidence type="ECO:0000313" key="5">
    <source>
        <dbReference type="Proteomes" id="UP000321570"/>
    </source>
</evidence>
<reference evidence="6" key="1">
    <citation type="submission" date="2016-04" db="UniProtKB">
        <authorList>
            <consortium name="WormBaseParasite"/>
        </authorList>
    </citation>
    <scope>IDENTIFICATION</scope>
</reference>
<proteinExistence type="predicted"/>
<dbReference type="EMBL" id="UYSG01010878">
    <property type="protein sequence ID" value="VDL59097.1"/>
    <property type="molecule type" value="Genomic_DNA"/>
</dbReference>
<feature type="region of interest" description="Disordered" evidence="1">
    <location>
        <begin position="445"/>
        <end position="533"/>
    </location>
</feature>
<evidence type="ECO:0000313" key="3">
    <source>
        <dbReference type="EMBL" id="VUZ54535.1"/>
    </source>
</evidence>
<dbReference type="Proteomes" id="UP000274504">
    <property type="component" value="Unassembled WGS sequence"/>
</dbReference>
<dbReference type="EMBL" id="CABIJS010000665">
    <property type="protein sequence ID" value="VUZ54535.1"/>
    <property type="molecule type" value="Genomic_DNA"/>
</dbReference>
<keyword evidence="5" id="KW-1185">Reference proteome</keyword>
<dbReference type="WBParaSite" id="HDID_0000678101-mRNA-1">
    <property type="protein sequence ID" value="HDID_0000678101-mRNA-1"/>
    <property type="gene ID" value="HDID_0000678101"/>
</dbReference>